<dbReference type="AlphaFoldDB" id="A0A9X3MNE8"/>
<protein>
    <submittedName>
        <fullName evidence="1">Uncharacterized protein</fullName>
    </submittedName>
</protein>
<dbReference type="RefSeq" id="WP_270038445.1">
    <property type="nucleotide sequence ID" value="NZ_JAPDOD010000003.1"/>
</dbReference>
<proteinExistence type="predicted"/>
<gene>
    <name evidence="1" type="ORF">OM076_05350</name>
</gene>
<dbReference type="Proteomes" id="UP001149140">
    <property type="component" value="Unassembled WGS sequence"/>
</dbReference>
<evidence type="ECO:0000313" key="1">
    <source>
        <dbReference type="EMBL" id="MDA0159679.1"/>
    </source>
</evidence>
<accession>A0A9X3MNE8</accession>
<organism evidence="1 2">
    <name type="scientific">Solirubrobacter ginsenosidimutans</name>
    <dbReference type="NCBI Taxonomy" id="490573"/>
    <lineage>
        <taxon>Bacteria</taxon>
        <taxon>Bacillati</taxon>
        <taxon>Actinomycetota</taxon>
        <taxon>Thermoleophilia</taxon>
        <taxon>Solirubrobacterales</taxon>
        <taxon>Solirubrobacteraceae</taxon>
        <taxon>Solirubrobacter</taxon>
    </lineage>
</organism>
<evidence type="ECO:0000313" key="2">
    <source>
        <dbReference type="Proteomes" id="UP001149140"/>
    </source>
</evidence>
<dbReference type="EMBL" id="JAPDOD010000003">
    <property type="protein sequence ID" value="MDA0159679.1"/>
    <property type="molecule type" value="Genomic_DNA"/>
</dbReference>
<comment type="caution">
    <text evidence="1">The sequence shown here is derived from an EMBL/GenBank/DDBJ whole genome shotgun (WGS) entry which is preliminary data.</text>
</comment>
<reference evidence="1" key="1">
    <citation type="submission" date="2022-10" db="EMBL/GenBank/DDBJ databases">
        <title>The WGS of Solirubrobacter ginsenosidimutans DSM 21036.</title>
        <authorList>
            <person name="Jiang Z."/>
        </authorList>
    </citation>
    <scope>NUCLEOTIDE SEQUENCE</scope>
    <source>
        <strain evidence="1">DSM 21036</strain>
    </source>
</reference>
<name>A0A9X3MNE8_9ACTN</name>
<sequence length="293" mass="32032">MNEIGPNFIARPYRGVSVQDVPSLESAALLNRIRSRRVYRRTEFIVAVCGGERALVQLERAEGDGIVVDVRDARVLAGPEEVAFITDDTVDTGNAGQLAGAARRSGRDALVYVVEGRYQHVNFIYAPAPLRIRVVEVVPPHPPKLLDMATTVLGYDEDLPPLELDFVAIDLRELAAAHPAEHYLFPCRCAGLDLHATVDFLDAGPPEAADWTLVGCERSRQIHEALYGQEPHARVDFCPLLIEGSVPGPELTLLKCCLRERGIEREGARMTVPWGASLEEVRAALRSLAGVAA</sequence>
<dbReference type="InterPro" id="IPR056131">
    <property type="entry name" value="DUF7714"/>
</dbReference>
<keyword evidence="2" id="KW-1185">Reference proteome</keyword>
<dbReference type="Pfam" id="PF24830">
    <property type="entry name" value="DUF7714"/>
    <property type="match status" value="1"/>
</dbReference>